<name>A0A3Q0L475_VIBVU</name>
<dbReference type="CDD" id="cd14738">
    <property type="entry name" value="PAAR_2"/>
    <property type="match status" value="1"/>
</dbReference>
<gene>
    <name evidence="4" type="ordered locus">VV1_1702</name>
</gene>
<proteinExistence type="predicted"/>
<keyword evidence="2" id="KW-0472">Membrane</keyword>
<dbReference type="InterPro" id="IPR046864">
    <property type="entry name" value="VasX_N"/>
</dbReference>
<reference evidence="4 5" key="3">
    <citation type="journal article" date="2011" name="Mol. Syst. Biol.">
        <title>Integrative genome-scale metabolic analysis of Vibrio vulnificus for drug targeting and discovery.</title>
        <authorList>
            <person name="Kim H.U."/>
            <person name="Kim S.Y."/>
            <person name="Jeong H."/>
            <person name="Kim T.Y."/>
            <person name="Kim J.J."/>
            <person name="Choy H.E."/>
            <person name="Yi K.Y."/>
            <person name="Rhee J.H."/>
            <person name="Lee S.Y."/>
        </authorList>
    </citation>
    <scope>NUCLEOTIDE SEQUENCE [LARGE SCALE GENOMIC DNA]</scope>
    <source>
        <strain evidence="4 5">CMCP6</strain>
    </source>
</reference>
<keyword evidence="2" id="KW-0812">Transmembrane</keyword>
<dbReference type="CDD" id="cd20708">
    <property type="entry name" value="MIX_IV"/>
    <property type="match status" value="1"/>
</dbReference>
<evidence type="ECO:0000256" key="2">
    <source>
        <dbReference type="SAM" id="Phobius"/>
    </source>
</evidence>
<reference evidence="5" key="1">
    <citation type="submission" date="2002-12" db="EMBL/GenBank/DDBJ databases">
        <title>Complete genome sequence of Vibrio vulnificus CMCP6.</title>
        <authorList>
            <person name="Rhee J.H."/>
            <person name="Kim S.Y."/>
            <person name="Chung S.S."/>
            <person name="Kim J.J."/>
            <person name="Moon Y.H."/>
            <person name="Jeong H."/>
            <person name="Choy H.E."/>
        </authorList>
    </citation>
    <scope>NUCLEOTIDE SEQUENCE [LARGE SCALE GENOMIC DNA]</scope>
    <source>
        <strain evidence="5">CMCP6</strain>
    </source>
</reference>
<dbReference type="Pfam" id="PF05488">
    <property type="entry name" value="PAAR_motif"/>
    <property type="match status" value="1"/>
</dbReference>
<evidence type="ECO:0000313" key="4">
    <source>
        <dbReference type="EMBL" id="AAO10118.1"/>
    </source>
</evidence>
<sequence>MRYKIMSKPAATIGHNHLCPKKTGKIPHVGGPITTGSSNVMINGVPAARKGDSMVCVGPPDSIKQGSSSVFINGKPAARMFDATNHGGVIIGGSPNVFIGDAGCYPDSQDSAVASSDSRPQSNEDKQVAPPTKQSNSLSNEPQASPSSTSHTPANGSSTSSAVDSNTVYPGLSTDQNREPKTFSIVPIRYAIDMERQTPESVLGRGPLSISTPYVLRQLRDGWLYIYDDLTQEITEYKVEGASLTGDANIYLEGTTLHIAFSLIQWTKRIVDTLKQDSSLRHRWMRRVVCIEGEQWHVGDELTLEHVSDMDTCPHDFIMSSVSLREPPKVDSGDEVESNPTADAIMSQLVTSKPTFSAGEWLGNAQGDVTLVVALDDVLSDVLDLTIPLNVPIIENLSITKDEDEFHKLEMARIARSLARVQVPESKWSSNINKSTYPYFEADLHAYFKEREADVTELVAKQQKQSYVSLNTKEHSTHGSKGLKILRERWDYVPDELDHKLWFERRKYVDEVNWKKLDRFSNEMESKLGEAETKIDLYMRELYSGLQGADVVDPMRYGIDIYTQEGMNHYIVLTHEIFTTMQLAVQNRERELKKLNEFLAGRNILSFAPYGGSESLSFAVTRELDNTESINLVPHYTNIVGAFDKLKDLMQHGTGRDAIWVRELTEEARAVLDILGKTLKGELSDYLNHLLLYIYPDRLSSPPLLFEIKRAIWWCRIKQEVPRFNDDYINGTQRFRKEFKQLVKELSDEYYKLDKHTIWPVRKYNQYKKLRTSLLEKLVEHPDLISIRADESFRQSRKALHARYMQLVGGKFTQASTAYSSVGGNAALTVLLNSINLNMLSGTLGDTGKGSDVHSKALQDVGIGLMWLISASGDLTKNLVGSYLSKSISDMKTKTVMEIASAKSIKIRGISANRIFVSALVTGAMFGAIASAWEIYKNNRLFLQSNNIYEKGLLLLISSSYLAQFGVYMAVYIRASILNIAVGNLLLPWMVTVGGWVAISTVFIQILYEISKKNEIEKWLSESTWGKSNAKWSKEKELLEYKKIALKPIVEIKEQASVFPYGMEKTTPSSEGYYHASTTKMAVNSPLCRYVCRFYVPDPEQGIVLTILNNAIFIQKSGKWEQEEGQYFYEIAMESRTGLRVNVTYASDESDICYLVSGKGEGQCSVSFNDGREVNGDTYQIIGRK</sequence>
<feature type="domain" description="Toxin VasX N-terminal region" evidence="3">
    <location>
        <begin position="183"/>
        <end position="292"/>
    </location>
</feature>
<dbReference type="InterPro" id="IPR008727">
    <property type="entry name" value="PAAR_motif"/>
</dbReference>
<dbReference type="AlphaFoldDB" id="A0A3Q0L475"/>
<feature type="transmembrane region" description="Helical" evidence="2">
    <location>
        <begin position="985"/>
        <end position="1008"/>
    </location>
</feature>
<feature type="compositionally biased region" description="Low complexity" evidence="1">
    <location>
        <begin position="108"/>
        <end position="118"/>
    </location>
</feature>
<dbReference type="Proteomes" id="UP000002275">
    <property type="component" value="Chromosome I"/>
</dbReference>
<evidence type="ECO:0000259" key="3">
    <source>
        <dbReference type="Pfam" id="PF20249"/>
    </source>
</evidence>
<organism evidence="4 5">
    <name type="scientific">Vibrio vulnificus (strain CMCP6)</name>
    <dbReference type="NCBI Taxonomy" id="216895"/>
    <lineage>
        <taxon>Bacteria</taxon>
        <taxon>Pseudomonadati</taxon>
        <taxon>Pseudomonadota</taxon>
        <taxon>Gammaproteobacteria</taxon>
        <taxon>Vibrionales</taxon>
        <taxon>Vibrionaceae</taxon>
        <taxon>Vibrio</taxon>
    </lineage>
</organism>
<reference evidence="4 5" key="2">
    <citation type="journal article" date="2003" name="Infect. Immun.">
        <title>Characterization and pathogenic significance of Vibrio vulnificus antigens preferentially expressed in septicemic patients.</title>
        <authorList>
            <person name="Kim Y.R."/>
            <person name="Lee S.E."/>
            <person name="Kim C.M."/>
            <person name="Kim S.Y."/>
            <person name="Shin E.K."/>
            <person name="Shin D.H."/>
            <person name="Chung S.S."/>
            <person name="Choy H.E."/>
            <person name="Progulske-Fox A."/>
            <person name="Hillman J.D."/>
            <person name="Handfield M."/>
            <person name="Rhee J.H."/>
        </authorList>
    </citation>
    <scope>NUCLEOTIDE SEQUENCE [LARGE SCALE GENOMIC DNA]</scope>
    <source>
        <strain evidence="4 5">CMCP6</strain>
    </source>
</reference>
<accession>A0A3Q0L475</accession>
<keyword evidence="2" id="KW-1133">Transmembrane helix</keyword>
<feature type="region of interest" description="Disordered" evidence="1">
    <location>
        <begin position="108"/>
        <end position="180"/>
    </location>
</feature>
<dbReference type="KEGG" id="vvu:VV1_1702"/>
<feature type="compositionally biased region" description="Polar residues" evidence="1">
    <location>
        <begin position="132"/>
        <end position="168"/>
    </location>
</feature>
<evidence type="ECO:0000256" key="1">
    <source>
        <dbReference type="SAM" id="MobiDB-lite"/>
    </source>
</evidence>
<evidence type="ECO:0000313" key="5">
    <source>
        <dbReference type="Proteomes" id="UP000002275"/>
    </source>
</evidence>
<dbReference type="Pfam" id="PF20249">
    <property type="entry name" value="VasX_N"/>
    <property type="match status" value="1"/>
</dbReference>
<dbReference type="EMBL" id="AE016795">
    <property type="protein sequence ID" value="AAO10118.1"/>
    <property type="molecule type" value="Genomic_DNA"/>
</dbReference>
<feature type="transmembrane region" description="Helical" evidence="2">
    <location>
        <begin position="953"/>
        <end position="973"/>
    </location>
</feature>
<dbReference type="Gene3D" id="2.60.200.60">
    <property type="match status" value="2"/>
</dbReference>
<protein>
    <submittedName>
        <fullName evidence="4">Membrane protein, putative</fullName>
    </submittedName>
</protein>
<feature type="transmembrane region" description="Helical" evidence="2">
    <location>
        <begin position="915"/>
        <end position="933"/>
    </location>
</feature>